<dbReference type="OrthoDB" id="410989at2759"/>
<dbReference type="PANTHER" id="PTHR15332">
    <property type="entry name" value="PROPROTEIN CONVERTASE SUBTILISIN_KEXIN TYPE 5-LIKE"/>
    <property type="match status" value="1"/>
</dbReference>
<dbReference type="AlphaFoldDB" id="A0A8S1PHY2"/>
<evidence type="ECO:0000313" key="1">
    <source>
        <dbReference type="EMBL" id="CAD8102912.1"/>
    </source>
</evidence>
<sequence>MQLSMQDFQREFKQLNLNSCICQKGFMIMVNQFGKNVLINVLHVKEKRLLALIIIEQIQSIMKRYPGLSGFYQDENENVQNVISNVKVFYIKRQLYKLFYFQNIKQMINIQFNCCKQCQDSSNNCLSCFSNVRNTPPLCNCNFGFFENSTQNCERLKPSENQCETCEKSRSNFLTCKKDRYTQLCVFQEEYNEGGYPYRICINLFNYQQNVNIKRIRMNQSQSKCPDGFYDDFISQICGWLCQTCNLKWLFSFYGNRILSLNRTCHQTPNSICHIHTPLCSNCSISEIL</sequence>
<accession>A0A8S1PHY2</accession>
<keyword evidence="2" id="KW-1185">Reference proteome</keyword>
<reference evidence="1" key="1">
    <citation type="submission" date="2021-01" db="EMBL/GenBank/DDBJ databases">
        <authorList>
            <consortium name="Genoscope - CEA"/>
            <person name="William W."/>
        </authorList>
    </citation>
    <scope>NUCLEOTIDE SEQUENCE</scope>
</reference>
<gene>
    <name evidence="1" type="ORF">PSON_ATCC_30995.1.T0790023</name>
</gene>
<comment type="caution">
    <text evidence="1">The sequence shown here is derived from an EMBL/GenBank/DDBJ whole genome shotgun (WGS) entry which is preliminary data.</text>
</comment>
<name>A0A8S1PHY2_9CILI</name>
<organism evidence="1 2">
    <name type="scientific">Paramecium sonneborni</name>
    <dbReference type="NCBI Taxonomy" id="65129"/>
    <lineage>
        <taxon>Eukaryota</taxon>
        <taxon>Sar</taxon>
        <taxon>Alveolata</taxon>
        <taxon>Ciliophora</taxon>
        <taxon>Intramacronucleata</taxon>
        <taxon>Oligohymenophorea</taxon>
        <taxon>Peniculida</taxon>
        <taxon>Parameciidae</taxon>
        <taxon>Paramecium</taxon>
    </lineage>
</organism>
<dbReference type="EMBL" id="CAJJDN010000079">
    <property type="protein sequence ID" value="CAD8102912.1"/>
    <property type="molecule type" value="Genomic_DNA"/>
</dbReference>
<protein>
    <submittedName>
        <fullName evidence="1">Uncharacterized protein</fullName>
    </submittedName>
</protein>
<proteinExistence type="predicted"/>
<dbReference type="PANTHER" id="PTHR15332:SF175">
    <property type="entry name" value="PROPROTEIN CONVERTASE SUBTILISIN_KEXIN TYPE 5-LIKE"/>
    <property type="match status" value="1"/>
</dbReference>
<dbReference type="Proteomes" id="UP000692954">
    <property type="component" value="Unassembled WGS sequence"/>
</dbReference>
<evidence type="ECO:0000313" key="2">
    <source>
        <dbReference type="Proteomes" id="UP000692954"/>
    </source>
</evidence>